<proteinExistence type="predicted"/>
<dbReference type="Proteomes" id="UP000309997">
    <property type="component" value="Unassembled WGS sequence"/>
</dbReference>
<keyword evidence="2" id="KW-1185">Reference proteome</keyword>
<gene>
    <name evidence="1" type="ORF">D5086_005009</name>
</gene>
<reference evidence="1 2" key="1">
    <citation type="journal article" date="2024" name="Plant Biotechnol. J.">
        <title>Genome and CRISPR/Cas9 system of a widespread forest tree (Populus alba) in the world.</title>
        <authorList>
            <person name="Liu Y.J."/>
            <person name="Jiang P.F."/>
            <person name="Han X.M."/>
            <person name="Li X.Y."/>
            <person name="Wang H.M."/>
            <person name="Wang Y.J."/>
            <person name="Wang X.X."/>
            <person name="Zeng Q.Y."/>
        </authorList>
    </citation>
    <scope>NUCLEOTIDE SEQUENCE [LARGE SCALE GENOMIC DNA]</scope>
    <source>
        <strain evidence="2">cv. PAL-ZL1</strain>
    </source>
</reference>
<accession>A0ACC4CS36</accession>
<sequence length="100" mass="11419">MTAYISSPFSEKQPIIGPKQHPGWILSFSASQLSHWLIHSSRLDVLTKREAARRPLRLNQEDRASVFMAALKQAKAERQNKSEAEARSQSQKPNRKDSDF</sequence>
<comment type="caution">
    <text evidence="1">The sequence shown here is derived from an EMBL/GenBank/DDBJ whole genome shotgun (WGS) entry which is preliminary data.</text>
</comment>
<dbReference type="EMBL" id="RCHU02000002">
    <property type="protein sequence ID" value="KAL3604150.1"/>
    <property type="molecule type" value="Genomic_DNA"/>
</dbReference>
<organism evidence="1 2">
    <name type="scientific">Populus alba</name>
    <name type="common">White poplar</name>
    <dbReference type="NCBI Taxonomy" id="43335"/>
    <lineage>
        <taxon>Eukaryota</taxon>
        <taxon>Viridiplantae</taxon>
        <taxon>Streptophyta</taxon>
        <taxon>Embryophyta</taxon>
        <taxon>Tracheophyta</taxon>
        <taxon>Spermatophyta</taxon>
        <taxon>Magnoliopsida</taxon>
        <taxon>eudicotyledons</taxon>
        <taxon>Gunneridae</taxon>
        <taxon>Pentapetalae</taxon>
        <taxon>rosids</taxon>
        <taxon>fabids</taxon>
        <taxon>Malpighiales</taxon>
        <taxon>Salicaceae</taxon>
        <taxon>Saliceae</taxon>
        <taxon>Populus</taxon>
    </lineage>
</organism>
<evidence type="ECO:0000313" key="2">
    <source>
        <dbReference type="Proteomes" id="UP000309997"/>
    </source>
</evidence>
<protein>
    <submittedName>
        <fullName evidence="1">Uncharacterized protein</fullName>
    </submittedName>
</protein>
<evidence type="ECO:0000313" key="1">
    <source>
        <dbReference type="EMBL" id="KAL3604150.1"/>
    </source>
</evidence>
<name>A0ACC4CS36_POPAL</name>